<dbReference type="EMBL" id="JACHJG010000006">
    <property type="protein sequence ID" value="MBB4887220.1"/>
    <property type="molecule type" value="Genomic_DNA"/>
</dbReference>
<evidence type="ECO:0000313" key="1">
    <source>
        <dbReference type="EMBL" id="MBB4887220.1"/>
    </source>
</evidence>
<dbReference type="AlphaFoldDB" id="A0A7W7LBK7"/>
<protein>
    <submittedName>
        <fullName evidence="1">Uncharacterized protein</fullName>
    </submittedName>
</protein>
<reference evidence="1 2" key="1">
    <citation type="submission" date="2020-08" db="EMBL/GenBank/DDBJ databases">
        <title>Genomic Encyclopedia of Type Strains, Phase III (KMG-III): the genomes of soil and plant-associated and newly described type strains.</title>
        <authorList>
            <person name="Whitman W."/>
        </authorList>
    </citation>
    <scope>NUCLEOTIDE SEQUENCE [LARGE SCALE GENOMIC DNA]</scope>
    <source>
        <strain evidence="1 2">CECT 3265</strain>
    </source>
</reference>
<keyword evidence="2" id="KW-1185">Reference proteome</keyword>
<proteinExistence type="predicted"/>
<name>A0A7W7LBK7_STRNE</name>
<accession>A0A7W7LBK7</accession>
<evidence type="ECO:0000313" key="2">
    <source>
        <dbReference type="Proteomes" id="UP000556436"/>
    </source>
</evidence>
<organism evidence="1 2">
    <name type="scientific">Streptomyces netropsis</name>
    <name type="common">Streptoverticillium netropsis</name>
    <dbReference type="NCBI Taxonomy" id="55404"/>
    <lineage>
        <taxon>Bacteria</taxon>
        <taxon>Bacillati</taxon>
        <taxon>Actinomycetota</taxon>
        <taxon>Actinomycetes</taxon>
        <taxon>Kitasatosporales</taxon>
        <taxon>Streptomycetaceae</taxon>
        <taxon>Streptomyces</taxon>
    </lineage>
</organism>
<sequence length="172" mass="19269">MGEAVSSGRSWKLGAKEGRALAARWWQWALSAPDDRDPVRDETGEFADWQQPDDFWFLAGTYGGRVVRRCSIPANRPVFFPVFNTQRPVPWHSRKPMVMGVAEATAYLNGAALPLDEFTSRPFRSAGRRRVAWGLWAGLAPLVPGQYVLEINASTTGGFWVATTYHLTVEDR</sequence>
<dbReference type="Proteomes" id="UP000556436">
    <property type="component" value="Unassembled WGS sequence"/>
</dbReference>
<gene>
    <name evidence="1" type="ORF">FHS38_003274</name>
</gene>
<comment type="caution">
    <text evidence="1">The sequence shown here is derived from an EMBL/GenBank/DDBJ whole genome shotgun (WGS) entry which is preliminary data.</text>
</comment>
<dbReference type="RefSeq" id="WP_184734258.1">
    <property type="nucleotide sequence ID" value="NZ_BMRW01000002.1"/>
</dbReference>